<evidence type="ECO:0000313" key="2">
    <source>
        <dbReference type="EMBL" id="ACI17489.1"/>
    </source>
</evidence>
<dbReference type="SUPFAM" id="SSF75138">
    <property type="entry name" value="HprK N-terminal domain-like"/>
    <property type="match status" value="1"/>
</dbReference>
<dbReference type="InterPro" id="IPR028979">
    <property type="entry name" value="Ser_kin/Pase_Hpr-like_N_sf"/>
</dbReference>
<dbReference type="KEGG" id="cpo:COPRO5265_0172"/>
<gene>
    <name evidence="2" type="ordered locus">COPRO5265_0172</name>
</gene>
<evidence type="ECO:0000256" key="1">
    <source>
        <dbReference type="ARBA" id="ARBA00011643"/>
    </source>
</evidence>
<dbReference type="AlphaFoldDB" id="B5Y6Z5"/>
<dbReference type="EMBL" id="CP001145">
    <property type="protein sequence ID" value="ACI17489.1"/>
    <property type="molecule type" value="Genomic_DNA"/>
</dbReference>
<evidence type="ECO:0008006" key="4">
    <source>
        <dbReference type="Google" id="ProtNLM"/>
    </source>
</evidence>
<accession>B5Y6Z5</accession>
<dbReference type="RefSeq" id="WP_012544141.1">
    <property type="nucleotide sequence ID" value="NC_011295.1"/>
</dbReference>
<protein>
    <recommendedName>
        <fullName evidence="4">DRTGG domain-containing protein</fullName>
    </recommendedName>
</protein>
<dbReference type="Gene3D" id="3.40.1390.20">
    <property type="entry name" value="HprK N-terminal domain-like"/>
    <property type="match status" value="1"/>
</dbReference>
<dbReference type="STRING" id="309798.COPRO5265_0172"/>
<dbReference type="eggNOG" id="COG4109">
    <property type="taxonomic scope" value="Bacteria"/>
</dbReference>
<dbReference type="Proteomes" id="UP000001732">
    <property type="component" value="Chromosome"/>
</dbReference>
<dbReference type="HOGENOM" id="CLU_140224_0_0_9"/>
<proteinExistence type="predicted"/>
<comment type="subunit">
    <text evidence="1">Homohexamer.</text>
</comment>
<sequence length="123" mass="13454">MKLYEVKEILDAEVLSGEDKLDQEVFGACGADLMSDVLAWKGDKGVLLTGLTNPQVVRTAEVVGDVKCIVFVRGKRPSTETVELAKEAGIVLMRCKYPMFVACGLLFSRGLVPDEYGEISRIL</sequence>
<organism evidence="2 3">
    <name type="scientific">Coprothermobacter proteolyticus (strain ATCC 35245 / DSM 5265 / OCM 4 / BT)</name>
    <dbReference type="NCBI Taxonomy" id="309798"/>
    <lineage>
        <taxon>Bacteria</taxon>
        <taxon>Pseudomonadati</taxon>
        <taxon>Coprothermobacterota</taxon>
        <taxon>Coprothermobacteria</taxon>
        <taxon>Coprothermobacterales</taxon>
        <taxon>Coprothermobacteraceae</taxon>
        <taxon>Coprothermobacter</taxon>
    </lineage>
</organism>
<dbReference type="OrthoDB" id="9800390at2"/>
<evidence type="ECO:0000313" key="3">
    <source>
        <dbReference type="Proteomes" id="UP000001732"/>
    </source>
</evidence>
<keyword evidence="3" id="KW-1185">Reference proteome</keyword>
<reference evidence="3" key="1">
    <citation type="submission" date="2008-08" db="EMBL/GenBank/DDBJ databases">
        <title>The complete genome sequence of Coprothermobacter proteolyticus strain ATCC 5245 / DSM 5265 / BT.</title>
        <authorList>
            <person name="Dodson R.J."/>
            <person name="Durkin A.S."/>
            <person name="Wu M."/>
            <person name="Eisen J."/>
            <person name="Sutton G."/>
        </authorList>
    </citation>
    <scope>NUCLEOTIDE SEQUENCE [LARGE SCALE GENOMIC DNA]</scope>
    <source>
        <strain evidence="3">ATCC 35245 / DSM 5265 / OCM 4 / BT</strain>
    </source>
</reference>
<name>B5Y6Z5_COPPD</name>
<reference evidence="2 3" key="2">
    <citation type="journal article" date="2014" name="Genome Announc.">
        <title>Complete Genome Sequence of Coprothermobacter proteolyticus DSM 5265.</title>
        <authorList>
            <person name="Alexiev A."/>
            <person name="Coil D.A."/>
            <person name="Badger J.H."/>
            <person name="Enticknap J."/>
            <person name="Ward N."/>
            <person name="Robb F.T."/>
            <person name="Eisen J.A."/>
        </authorList>
    </citation>
    <scope>NUCLEOTIDE SEQUENCE [LARGE SCALE GENOMIC DNA]</scope>
    <source>
        <strain evidence="3">ATCC 35245 / DSM 5265 / OCM 4 / BT</strain>
    </source>
</reference>